<feature type="compositionally biased region" description="Low complexity" evidence="1">
    <location>
        <begin position="44"/>
        <end position="53"/>
    </location>
</feature>
<protein>
    <submittedName>
        <fullName evidence="2">Uncharacterized protein</fullName>
    </submittedName>
</protein>
<evidence type="ECO:0000313" key="3">
    <source>
        <dbReference type="Proteomes" id="UP000694580"/>
    </source>
</evidence>
<feature type="region of interest" description="Disordered" evidence="1">
    <location>
        <begin position="107"/>
        <end position="163"/>
    </location>
</feature>
<name>A0AAY4AKZ2_9TELE</name>
<dbReference type="Pfam" id="PF07326">
    <property type="entry name" value="RCS1"/>
    <property type="match status" value="1"/>
</dbReference>
<gene>
    <name evidence="2" type="primary">PIMREG</name>
</gene>
<dbReference type="PANTHER" id="PTHR35819">
    <property type="entry name" value="PICALM INTERACTING MITOTIC REGULATOR PIMREG"/>
    <property type="match status" value="1"/>
</dbReference>
<proteinExistence type="predicted"/>
<reference evidence="2" key="2">
    <citation type="submission" date="2025-08" db="UniProtKB">
        <authorList>
            <consortium name="Ensembl"/>
        </authorList>
    </citation>
    <scope>IDENTIFICATION</scope>
</reference>
<feature type="region of interest" description="Disordered" evidence="1">
    <location>
        <begin position="23"/>
        <end position="76"/>
    </location>
</feature>
<dbReference type="InterPro" id="IPR009932">
    <property type="entry name" value="RCS1"/>
</dbReference>
<reference evidence="2 3" key="1">
    <citation type="submission" date="2020-06" db="EMBL/GenBank/DDBJ databases">
        <authorList>
            <consortium name="Wellcome Sanger Institute Data Sharing"/>
        </authorList>
    </citation>
    <scope>NUCLEOTIDE SEQUENCE [LARGE SCALE GENOMIC DNA]</scope>
</reference>
<dbReference type="GeneTree" id="ENSGT00940000177516"/>
<keyword evidence="3" id="KW-1185">Reference proteome</keyword>
<accession>A0AAY4AKZ2</accession>
<evidence type="ECO:0000256" key="1">
    <source>
        <dbReference type="SAM" id="MobiDB-lite"/>
    </source>
</evidence>
<dbReference type="AlphaFoldDB" id="A0AAY4AKZ2"/>
<dbReference type="Ensembl" id="ENSDCDT00010010018.1">
    <property type="protein sequence ID" value="ENSDCDP00010009534.1"/>
    <property type="gene ID" value="ENSDCDG00010004257.1"/>
</dbReference>
<feature type="compositionally biased region" description="Polar residues" evidence="1">
    <location>
        <begin position="124"/>
        <end position="136"/>
    </location>
</feature>
<dbReference type="Proteomes" id="UP000694580">
    <property type="component" value="Chromosome 6"/>
</dbReference>
<organism evidence="2 3">
    <name type="scientific">Denticeps clupeoides</name>
    <name type="common">denticle herring</name>
    <dbReference type="NCBI Taxonomy" id="299321"/>
    <lineage>
        <taxon>Eukaryota</taxon>
        <taxon>Metazoa</taxon>
        <taxon>Chordata</taxon>
        <taxon>Craniata</taxon>
        <taxon>Vertebrata</taxon>
        <taxon>Euteleostomi</taxon>
        <taxon>Actinopterygii</taxon>
        <taxon>Neopterygii</taxon>
        <taxon>Teleostei</taxon>
        <taxon>Clupei</taxon>
        <taxon>Clupeiformes</taxon>
        <taxon>Denticipitoidei</taxon>
        <taxon>Denticipitidae</taxon>
        <taxon>Denticeps</taxon>
    </lineage>
</organism>
<feature type="compositionally biased region" description="Basic residues" evidence="1">
    <location>
        <begin position="137"/>
        <end position="150"/>
    </location>
</feature>
<dbReference type="PANTHER" id="PTHR35819:SF1">
    <property type="entry name" value="PROTEIN PIMREG"/>
    <property type="match status" value="1"/>
</dbReference>
<evidence type="ECO:0000313" key="2">
    <source>
        <dbReference type="Ensembl" id="ENSDCDP00010009534.1"/>
    </source>
</evidence>
<reference evidence="2" key="3">
    <citation type="submission" date="2025-09" db="UniProtKB">
        <authorList>
            <consortium name="Ensembl"/>
        </authorList>
    </citation>
    <scope>IDENTIFICATION</scope>
</reference>
<sequence length="195" mass="21226">MASAFVNGIGSALTGVWRIHTQLEESDGPDSSPEAPDRFRKLRSSASLSSLRQSLRKRLPLGSVSSNAATCEEKQQSVGPVRLLGRTARNSVGSAYQKFQRSRVSRDECLVNTPGRMSEGEENCGSTPSRTPSASHTPRRTPRSASRRLPPRGGRTPEAGGAVRTVWSGRGRRQLVRMAALRSPFASPNTTNRRR</sequence>